<evidence type="ECO:0000313" key="2">
    <source>
        <dbReference type="EMBL" id="TID21013.1"/>
    </source>
</evidence>
<protein>
    <submittedName>
        <fullName evidence="2">Uncharacterized protein</fullName>
    </submittedName>
</protein>
<proteinExistence type="predicted"/>
<comment type="caution">
    <text evidence="2">The sequence shown here is derived from an EMBL/GenBank/DDBJ whole genome shotgun (WGS) entry which is preliminary data.</text>
</comment>
<organism evidence="2 3">
    <name type="scientific">Venturia nashicola</name>
    <dbReference type="NCBI Taxonomy" id="86259"/>
    <lineage>
        <taxon>Eukaryota</taxon>
        <taxon>Fungi</taxon>
        <taxon>Dikarya</taxon>
        <taxon>Ascomycota</taxon>
        <taxon>Pezizomycotina</taxon>
        <taxon>Dothideomycetes</taxon>
        <taxon>Pleosporomycetidae</taxon>
        <taxon>Venturiales</taxon>
        <taxon>Venturiaceae</taxon>
        <taxon>Venturia</taxon>
    </lineage>
</organism>
<dbReference type="OrthoDB" id="5979581at2759"/>
<dbReference type="EMBL" id="SNSC02000010">
    <property type="protein sequence ID" value="TID21013.1"/>
    <property type="molecule type" value="Genomic_DNA"/>
</dbReference>
<gene>
    <name evidence="2" type="ORF">E6O75_ATG05778</name>
</gene>
<sequence length="171" mass="18882">MSYLRLRAIHMNLTVFGTVCSFVPCGNAFKMARTSAWYLSGWTTRSGILRTRVCKPKPEFSRPSRGCVSMGSEHSVTWMDKVPAFTQPDTCCKGGRSGVVIVYDPPGPQLKLRPQGDAIRVLEIWKGKGLSPAADIWSLGVSTNLSQEVNEAGWCIAKLHRLRDSPLRGPM</sequence>
<accession>A0A4Z1NY38</accession>
<dbReference type="AlphaFoldDB" id="A0A4Z1NY38"/>
<name>A0A4Z1NY38_9PEZI</name>
<reference evidence="2 3" key="1">
    <citation type="submission" date="2019-04" db="EMBL/GenBank/DDBJ databases">
        <title>High contiguity whole genome sequence and gene annotation resource for two Venturia nashicola isolates.</title>
        <authorList>
            <person name="Prokchorchik M."/>
            <person name="Won K."/>
            <person name="Lee Y."/>
            <person name="Choi E.D."/>
            <person name="Segonzac C."/>
            <person name="Sohn K.H."/>
        </authorList>
    </citation>
    <scope>NUCLEOTIDE SEQUENCE [LARGE SCALE GENOMIC DNA]</scope>
    <source>
        <strain evidence="2 3">PRI2</strain>
    </source>
</reference>
<feature type="signal peptide" evidence="1">
    <location>
        <begin position="1"/>
        <end position="28"/>
    </location>
</feature>
<evidence type="ECO:0000256" key="1">
    <source>
        <dbReference type="SAM" id="SignalP"/>
    </source>
</evidence>
<keyword evidence="3" id="KW-1185">Reference proteome</keyword>
<keyword evidence="1" id="KW-0732">Signal</keyword>
<feature type="chain" id="PRO_5021297245" evidence="1">
    <location>
        <begin position="29"/>
        <end position="171"/>
    </location>
</feature>
<evidence type="ECO:0000313" key="3">
    <source>
        <dbReference type="Proteomes" id="UP000298493"/>
    </source>
</evidence>
<dbReference type="Proteomes" id="UP000298493">
    <property type="component" value="Unassembled WGS sequence"/>
</dbReference>